<dbReference type="GO" id="GO:0000981">
    <property type="term" value="F:DNA-binding transcription factor activity, RNA polymerase II-specific"/>
    <property type="evidence" value="ECO:0007669"/>
    <property type="project" value="InterPro"/>
</dbReference>
<dbReference type="AlphaFoldDB" id="A0AAF1BJ98"/>
<evidence type="ECO:0000256" key="4">
    <source>
        <dbReference type="ARBA" id="ARBA00023163"/>
    </source>
</evidence>
<dbReference type="CDD" id="cd12148">
    <property type="entry name" value="fungal_TF_MHR"/>
    <property type="match status" value="1"/>
</dbReference>
<feature type="compositionally biased region" description="Low complexity" evidence="6">
    <location>
        <begin position="368"/>
        <end position="383"/>
    </location>
</feature>
<accession>A0AAF1BJ98</accession>
<dbReference type="CDD" id="cd00067">
    <property type="entry name" value="GAL4"/>
    <property type="match status" value="1"/>
</dbReference>
<evidence type="ECO:0000313" key="9">
    <source>
        <dbReference type="Proteomes" id="UP000827549"/>
    </source>
</evidence>
<feature type="compositionally biased region" description="Pro residues" evidence="6">
    <location>
        <begin position="75"/>
        <end position="90"/>
    </location>
</feature>
<dbReference type="GO" id="GO:0000976">
    <property type="term" value="F:transcription cis-regulatory region binding"/>
    <property type="evidence" value="ECO:0007669"/>
    <property type="project" value="TreeGrafter"/>
</dbReference>
<keyword evidence="3" id="KW-0238">DNA-binding</keyword>
<dbReference type="RefSeq" id="XP_062624136.1">
    <property type="nucleotide sequence ID" value="XM_062768152.1"/>
</dbReference>
<dbReference type="InterPro" id="IPR051089">
    <property type="entry name" value="prtT"/>
</dbReference>
<feature type="region of interest" description="Disordered" evidence="6">
    <location>
        <begin position="306"/>
        <end position="408"/>
    </location>
</feature>
<keyword evidence="5" id="KW-0539">Nucleus</keyword>
<dbReference type="InterPro" id="IPR036864">
    <property type="entry name" value="Zn2-C6_fun-type_DNA-bd_sf"/>
</dbReference>
<dbReference type="PROSITE" id="PS50048">
    <property type="entry name" value="ZN2_CY6_FUNGAL_2"/>
    <property type="match status" value="1"/>
</dbReference>
<evidence type="ECO:0000256" key="2">
    <source>
        <dbReference type="ARBA" id="ARBA00023015"/>
    </source>
</evidence>
<evidence type="ECO:0000256" key="6">
    <source>
        <dbReference type="SAM" id="MobiDB-lite"/>
    </source>
</evidence>
<evidence type="ECO:0000313" key="8">
    <source>
        <dbReference type="EMBL" id="WOO78104.1"/>
    </source>
</evidence>
<keyword evidence="4" id="KW-0804">Transcription</keyword>
<feature type="domain" description="Zn(2)-C6 fungal-type" evidence="7">
    <location>
        <begin position="192"/>
        <end position="223"/>
    </location>
</feature>
<protein>
    <submittedName>
        <fullName evidence="8">Xylanolytic transcriptional activator xlnR</fullName>
    </submittedName>
</protein>
<dbReference type="PANTHER" id="PTHR31845:SF17">
    <property type="entry name" value="ZN(II)2CYS6 TRANSCRIPTION FACTOR (EUROFUNG)"/>
    <property type="match status" value="1"/>
</dbReference>
<organism evidence="8 9">
    <name type="scientific">Vanrija pseudolonga</name>
    <dbReference type="NCBI Taxonomy" id="143232"/>
    <lineage>
        <taxon>Eukaryota</taxon>
        <taxon>Fungi</taxon>
        <taxon>Dikarya</taxon>
        <taxon>Basidiomycota</taxon>
        <taxon>Agaricomycotina</taxon>
        <taxon>Tremellomycetes</taxon>
        <taxon>Trichosporonales</taxon>
        <taxon>Trichosporonaceae</taxon>
        <taxon>Vanrija</taxon>
    </lineage>
</organism>
<feature type="compositionally biased region" description="Low complexity" evidence="6">
    <location>
        <begin position="109"/>
        <end position="126"/>
    </location>
</feature>
<name>A0AAF1BJ98_9TREE</name>
<sequence length="945" mass="100285">MSSSGSSSTTTTTTDTARAARSPAWATATPTATATTADSPAATSAMWRVGPSTKPSTTNYTTTPSHSTSTSPLPARSPPPAQQPPYPTPPLTSATQSNGDSERGDEKPATTSAAPSAPSAPSAAASSHHDEEHDEVLDDNAAPASNSAGSPSRPGTTATSPTTTSPPALSTTTTTPTAAVPIVKPKLRASRACSSCNRQKLRCDGQNPCGRCIGLGQAKVCEYLPSLRGKTRKKKGAVSAVGGVPVPAPGAVGTTAATSANGSSGVTSPSEPHLAGSKRRRSLEGFAREYEYEYARWHALARNGVGAWGSNGASGSNSERERAERDHRDRDREQREREQAYYVAERERDARDRAAEHDREHERRQRSRANSAHSVHSAHSAHSPRSRQPPTLTPVQRLTPLPPTSGGDALSILAEASAISPVERVRDVRSGDLRERERGERRREWSPRPEVAPVSDACEAKHLLGFVNAHEAENLFNLYVRYLNPHLPVLDTSTPQGGVAIHVARRSIALFNAVCCVSARAFNVVLWDRLKAFAAGEASRLVLDRSFEAVQAQMVYATWNLPTEDGADAAYVRFGLAKRLAEDIDLPAAIASPLPSWAKRSIARTSLLLYAADATLALELGKPVLVRDVSSWAAQLDGGGVDDLLVSIFSEWAHALTRAVDSLRAQAATWSTNTSPAAGVYAAAMPDIVATHRVRFVAWRERAERRVEALHEQYPDSAEHAGLVIALARLYEGYASLVLDAYVLERALFLRRRGEGLAEFQASAIRLIELFDIDLSSSHLRGAPDTVFTVLTYAAVSLVHSVALGGRDSENKAAVLALARRASDVLARAAMTPDHLPAAQSVFLSRLIAKVGADAVSAEEASDIATLAGGQPDEAAHARALFEPTTSIWPPRPAADPKRARATLAGAEYPAPPPALPRAALGLGVGSFRRTGLAARSGLSGLGGW</sequence>
<dbReference type="SUPFAM" id="SSF57701">
    <property type="entry name" value="Zn2/Cys6 DNA-binding domain"/>
    <property type="match status" value="1"/>
</dbReference>
<proteinExistence type="predicted"/>
<evidence type="ECO:0000256" key="3">
    <source>
        <dbReference type="ARBA" id="ARBA00023125"/>
    </source>
</evidence>
<dbReference type="InterPro" id="IPR001138">
    <property type="entry name" value="Zn2Cys6_DnaBD"/>
</dbReference>
<feature type="compositionally biased region" description="Low complexity" evidence="6">
    <location>
        <begin position="248"/>
        <end position="268"/>
    </location>
</feature>
<dbReference type="SMART" id="SM00066">
    <property type="entry name" value="GAL4"/>
    <property type="match status" value="1"/>
</dbReference>
<dbReference type="PANTHER" id="PTHR31845">
    <property type="entry name" value="FINGER DOMAIN PROTEIN, PUTATIVE-RELATED"/>
    <property type="match status" value="1"/>
</dbReference>
<feature type="compositionally biased region" description="Low complexity" evidence="6">
    <location>
        <begin position="306"/>
        <end position="317"/>
    </location>
</feature>
<reference evidence="8" key="1">
    <citation type="submission" date="2023-10" db="EMBL/GenBank/DDBJ databases">
        <authorList>
            <person name="Noh H."/>
        </authorList>
    </citation>
    <scope>NUCLEOTIDE SEQUENCE</scope>
    <source>
        <strain evidence="8">DUCC4014</strain>
    </source>
</reference>
<comment type="subcellular location">
    <subcellularLocation>
        <location evidence="1">Nucleus</location>
    </subcellularLocation>
</comment>
<evidence type="ECO:0000259" key="7">
    <source>
        <dbReference type="PROSITE" id="PS50048"/>
    </source>
</evidence>
<keyword evidence="2" id="KW-0805">Transcription regulation</keyword>
<dbReference type="EMBL" id="CP086714">
    <property type="protein sequence ID" value="WOO78104.1"/>
    <property type="molecule type" value="Genomic_DNA"/>
</dbReference>
<feature type="compositionally biased region" description="Low complexity" evidence="6">
    <location>
        <begin position="1"/>
        <end position="74"/>
    </location>
</feature>
<dbReference type="GO" id="GO:0005634">
    <property type="term" value="C:nucleus"/>
    <property type="evidence" value="ECO:0007669"/>
    <property type="project" value="UniProtKB-SubCell"/>
</dbReference>
<feature type="compositionally biased region" description="Low complexity" evidence="6">
    <location>
        <begin position="139"/>
        <end position="179"/>
    </location>
</feature>
<dbReference type="GeneID" id="87804912"/>
<feature type="region of interest" description="Disordered" evidence="6">
    <location>
        <begin position="1"/>
        <end position="183"/>
    </location>
</feature>
<dbReference type="Gene3D" id="4.10.240.10">
    <property type="entry name" value="Zn(2)-C6 fungal-type DNA-binding domain"/>
    <property type="match status" value="1"/>
</dbReference>
<dbReference type="Pfam" id="PF00172">
    <property type="entry name" value="Zn_clus"/>
    <property type="match status" value="1"/>
</dbReference>
<evidence type="ECO:0000256" key="5">
    <source>
        <dbReference type="ARBA" id="ARBA00023242"/>
    </source>
</evidence>
<gene>
    <name evidence="8" type="primary">xlnR</name>
    <name evidence="8" type="ORF">LOC62_01G001657</name>
</gene>
<feature type="region of interest" description="Disordered" evidence="6">
    <location>
        <begin position="248"/>
        <end position="280"/>
    </location>
</feature>
<keyword evidence="9" id="KW-1185">Reference proteome</keyword>
<evidence type="ECO:0000256" key="1">
    <source>
        <dbReference type="ARBA" id="ARBA00004123"/>
    </source>
</evidence>
<dbReference type="GO" id="GO:0008270">
    <property type="term" value="F:zinc ion binding"/>
    <property type="evidence" value="ECO:0007669"/>
    <property type="project" value="InterPro"/>
</dbReference>
<dbReference type="Proteomes" id="UP000827549">
    <property type="component" value="Chromosome 1"/>
</dbReference>
<feature type="compositionally biased region" description="Basic and acidic residues" evidence="6">
    <location>
        <begin position="318"/>
        <end position="363"/>
    </location>
</feature>